<dbReference type="FunCoup" id="A2G272">
    <property type="interactions" value="28"/>
</dbReference>
<feature type="region of interest" description="Disordered" evidence="2">
    <location>
        <begin position="442"/>
        <end position="461"/>
    </location>
</feature>
<reference evidence="3" key="1">
    <citation type="submission" date="2006-10" db="EMBL/GenBank/DDBJ databases">
        <authorList>
            <person name="Amadeo P."/>
            <person name="Zhao Q."/>
            <person name="Wortman J."/>
            <person name="Fraser-Liggett C."/>
            <person name="Carlton J."/>
        </authorList>
    </citation>
    <scope>NUCLEOTIDE SEQUENCE</scope>
    <source>
        <strain evidence="3">G3</strain>
    </source>
</reference>
<keyword evidence="4" id="KW-1185">Reference proteome</keyword>
<feature type="region of interest" description="Disordered" evidence="2">
    <location>
        <begin position="344"/>
        <end position="364"/>
    </location>
</feature>
<dbReference type="RefSeq" id="XP_001301680.1">
    <property type="nucleotide sequence ID" value="XM_001301679.1"/>
</dbReference>
<feature type="coiled-coil region" evidence="1">
    <location>
        <begin position="695"/>
        <end position="942"/>
    </location>
</feature>
<dbReference type="STRING" id="5722.A2G272"/>
<accession>A2G272</accession>
<dbReference type="VEuPathDB" id="TrichDB:TVAG_105980"/>
<feature type="coiled-coil region" evidence="1">
    <location>
        <begin position="57"/>
        <end position="159"/>
    </location>
</feature>
<gene>
    <name evidence="3" type="ORF">TVAG_105980</name>
</gene>
<evidence type="ECO:0000256" key="1">
    <source>
        <dbReference type="SAM" id="Coils"/>
    </source>
</evidence>
<dbReference type="InParanoid" id="A2G272"/>
<keyword evidence="1" id="KW-0175">Coiled coil</keyword>
<dbReference type="SMR" id="A2G272"/>
<feature type="coiled-coil region" evidence="1">
    <location>
        <begin position="216"/>
        <end position="335"/>
    </location>
</feature>
<evidence type="ECO:0000256" key="2">
    <source>
        <dbReference type="SAM" id="MobiDB-lite"/>
    </source>
</evidence>
<organism evidence="3 4">
    <name type="scientific">Trichomonas vaginalis (strain ATCC PRA-98 / G3)</name>
    <dbReference type="NCBI Taxonomy" id="412133"/>
    <lineage>
        <taxon>Eukaryota</taxon>
        <taxon>Metamonada</taxon>
        <taxon>Parabasalia</taxon>
        <taxon>Trichomonadida</taxon>
        <taxon>Trichomonadidae</taxon>
        <taxon>Trichomonas</taxon>
    </lineage>
</organism>
<dbReference type="EMBL" id="DS114270">
    <property type="protein sequence ID" value="EAX88750.1"/>
    <property type="molecule type" value="Genomic_DNA"/>
</dbReference>
<evidence type="ECO:0000313" key="3">
    <source>
        <dbReference type="EMBL" id="EAX88750.1"/>
    </source>
</evidence>
<dbReference type="Proteomes" id="UP000001542">
    <property type="component" value="Unassembled WGS sequence"/>
</dbReference>
<protein>
    <submittedName>
        <fullName evidence="3">Uncharacterized protein</fullName>
    </submittedName>
</protein>
<evidence type="ECO:0000313" key="4">
    <source>
        <dbReference type="Proteomes" id="UP000001542"/>
    </source>
</evidence>
<dbReference type="VEuPathDB" id="TrichDB:TVAGG3_0596570"/>
<reference evidence="3" key="2">
    <citation type="journal article" date="2007" name="Science">
        <title>Draft genome sequence of the sexually transmitted pathogen Trichomonas vaginalis.</title>
        <authorList>
            <person name="Carlton J.M."/>
            <person name="Hirt R.P."/>
            <person name="Silva J.C."/>
            <person name="Delcher A.L."/>
            <person name="Schatz M."/>
            <person name="Zhao Q."/>
            <person name="Wortman J.R."/>
            <person name="Bidwell S.L."/>
            <person name="Alsmark U.C.M."/>
            <person name="Besteiro S."/>
            <person name="Sicheritz-Ponten T."/>
            <person name="Noel C.J."/>
            <person name="Dacks J.B."/>
            <person name="Foster P.G."/>
            <person name="Simillion C."/>
            <person name="Van de Peer Y."/>
            <person name="Miranda-Saavedra D."/>
            <person name="Barton G.J."/>
            <person name="Westrop G.D."/>
            <person name="Mueller S."/>
            <person name="Dessi D."/>
            <person name="Fiori P.L."/>
            <person name="Ren Q."/>
            <person name="Paulsen I."/>
            <person name="Zhang H."/>
            <person name="Bastida-Corcuera F.D."/>
            <person name="Simoes-Barbosa A."/>
            <person name="Brown M.T."/>
            <person name="Hayes R.D."/>
            <person name="Mukherjee M."/>
            <person name="Okumura C.Y."/>
            <person name="Schneider R."/>
            <person name="Smith A.J."/>
            <person name="Vanacova S."/>
            <person name="Villalvazo M."/>
            <person name="Haas B.J."/>
            <person name="Pertea M."/>
            <person name="Feldblyum T.V."/>
            <person name="Utterback T.R."/>
            <person name="Shu C.L."/>
            <person name="Osoegawa K."/>
            <person name="de Jong P.J."/>
            <person name="Hrdy I."/>
            <person name="Horvathova L."/>
            <person name="Zubacova Z."/>
            <person name="Dolezal P."/>
            <person name="Malik S.B."/>
            <person name="Logsdon J.M. Jr."/>
            <person name="Henze K."/>
            <person name="Gupta A."/>
            <person name="Wang C.C."/>
            <person name="Dunne R.L."/>
            <person name="Upcroft J.A."/>
            <person name="Upcroft P."/>
            <person name="White O."/>
            <person name="Salzberg S.L."/>
            <person name="Tang P."/>
            <person name="Chiu C.-H."/>
            <person name="Lee Y.-S."/>
            <person name="Embley T.M."/>
            <person name="Coombs G.H."/>
            <person name="Mottram J.C."/>
            <person name="Tachezy J."/>
            <person name="Fraser-Liggett C.M."/>
            <person name="Johnson P.J."/>
        </authorList>
    </citation>
    <scope>NUCLEOTIDE SEQUENCE [LARGE SCALE GENOMIC DNA]</scope>
    <source>
        <strain evidence="3">G3</strain>
    </source>
</reference>
<sequence>MFESSSEAPDTTVSTMTTNDSVTDEHLLAEIRGDQLQEDNVALIKQLNVLRAQFEQAVQLSAKSKELYKQIEELKVQLIDEKSKKEDLANRLEISIRAQNEATKQLQDEQQRNSLQRQSDYNSMQKELTKVKKSFQQQIDKLFAENQKLQAQKDQDEIAQKTLVGKIDKAVIHSQHYFNRQISSFDELCDILENEIAPETKTTITTQESPKRDFTQVALEQQLQASDKKARKLKAQLKAAAAKINELCENINQKDKQIDNLNYQHQREINELNSTIAQIKEENELSAADKNHKIQVLESKLQLLKDDSAKLKEEISRQRDEISSQKSEISKIKEEKLTLKVKLESEPQPKQVQTQQKKDNSNCEESFLSEQLNSRIEELTAKVASLTKANDELQHSLDAAEREVMMSKVSKETENNELQALKVAHNQALQEIETIREAMRNRDIQDDKKEEMKRRKEEKKQQAQILQLEDTNKCLEKKIFEIQLEIEKALQGEREAKTELEKIKAEKKVLFEQISKLQYDLQDSRQKLSQNVPLTEEDILPPSSWQIPDGDATLQARIQRIASNNALHAVSKLQQCFKSIINYYTKIIEGINHSAEETNTQNQKIYTYLSDFVTSISIALNDQATNFDEFLQYHEVSTSLVNRVTYLRTQITELTRSKETLQSIIDGIAGTFGITDSNDIFTKLNSIRSQIDQQLSISEKRNKRAKEVKQELSNLQSQYKNDVEKLSSDLSRANQNLEAVSAQNKEYSILAKKLKAENADLRRAVSDLEKKIDTVSKLMKNNEEETKKNNTQIIISMKQDYEQTIEHLTTELQKANATITEADAKMQKQCRVIQTQKQAINEKDSEYAMLKQQTDISHRKVTEISALEKKQLIESYERTIAEMKQQCDKFRADVNVLTQQSNKREKQHKDTKLEVNQLKREISRLEKEIKAKEEESEREKKISESALRSATMNAEAQFTAKLSEHRMKWESEKRRILAYAADELRQFFNASEAIDEHSFRSLIGKVKEELGKLQRSDAAIRRMVGASGRQSTDDAVAQLVLNAN</sequence>
<name>A2G272_TRIV3</name>
<proteinExistence type="predicted"/>
<feature type="region of interest" description="Disordered" evidence="2">
    <location>
        <begin position="1"/>
        <end position="21"/>
    </location>
</feature>
<dbReference type="AlphaFoldDB" id="A2G272"/>
<dbReference type="KEGG" id="tva:4746412"/>